<feature type="compositionally biased region" description="Polar residues" evidence="1">
    <location>
        <begin position="155"/>
        <end position="181"/>
    </location>
</feature>
<evidence type="ECO:0008006" key="4">
    <source>
        <dbReference type="Google" id="ProtNLM"/>
    </source>
</evidence>
<protein>
    <recommendedName>
        <fullName evidence="4">FYN-binding protein</fullName>
    </recommendedName>
</protein>
<feature type="compositionally biased region" description="Low complexity" evidence="1">
    <location>
        <begin position="257"/>
        <end position="272"/>
    </location>
</feature>
<dbReference type="GO" id="GO:0005886">
    <property type="term" value="C:plasma membrane"/>
    <property type="evidence" value="ECO:0007669"/>
    <property type="project" value="InterPro"/>
</dbReference>
<dbReference type="PANTHER" id="PTHR16830:SF12">
    <property type="entry name" value="PDZ DOMAIN-CONTAINING PROTEIN"/>
    <property type="match status" value="1"/>
</dbReference>
<organism evidence="2 3">
    <name type="scientific">Elysia crispata</name>
    <name type="common">lettuce slug</name>
    <dbReference type="NCBI Taxonomy" id="231223"/>
    <lineage>
        <taxon>Eukaryota</taxon>
        <taxon>Metazoa</taxon>
        <taxon>Spiralia</taxon>
        <taxon>Lophotrochozoa</taxon>
        <taxon>Mollusca</taxon>
        <taxon>Gastropoda</taxon>
        <taxon>Heterobranchia</taxon>
        <taxon>Euthyneura</taxon>
        <taxon>Panpulmonata</taxon>
        <taxon>Sacoglossa</taxon>
        <taxon>Placobranchoidea</taxon>
        <taxon>Plakobranchidae</taxon>
        <taxon>Elysia</taxon>
    </lineage>
</organism>
<feature type="compositionally biased region" description="Polar residues" evidence="1">
    <location>
        <begin position="125"/>
        <end position="138"/>
    </location>
</feature>
<evidence type="ECO:0000313" key="2">
    <source>
        <dbReference type="EMBL" id="KAK3791564.1"/>
    </source>
</evidence>
<feature type="compositionally biased region" description="Low complexity" evidence="1">
    <location>
        <begin position="40"/>
        <end position="53"/>
    </location>
</feature>
<sequence length="647" mass="70751">MAVSGVKARLMLFETAESNNMVAERKDSKGEPPALQRFRLNQQQLQENKNEGQSSTEGRPPVAQKPGQLHLRQNSKTEAEPTDSDSANVGGGSGTVGKLNVAKLFMQGEAPPPLKPVVPYKKPGTFNSENTGNTTSPNAERPKVALKPPNKGGLLTSSSSPGFNSQDKTESQSTPKPSVMSNGGAIAVNDFSATPPVKLPSIGSKPLLKKTESSTSSASSSSSASSKLSSSSLTSDNTNGPIDFRKLLKPRPSLGGNTNTASNNENTTKASTDFSPSEPSEKPDSIKRSSSPDSKPADEIVERKSDCKRFKKVKLSSLPPATDEAPQKPELPEGGVDLTLLCKQHAKTFFNICEDDFPPPLAPDNDEGEDIYDDGTSTVEVRPQAEKLNRNRDSGRVSMIPEMTAEDEGFDDVYDDGMTETQDEILYIDAASDTKPAPQQDEEFDDIYEDDSDMVCMREESEEAKKKRLKEEADALKREQKRKKDEEKKKKQEEKEELARRKKFNLTGNETNVGEGVIKEDAKGRGNNLTVKKGDKIVIIRTDNNPANKFLVKTDSKMGYVDSNNIEIDPGIIRQVMLRSLLSTSTPEGLEKSIAALMSKDKISMMEKGQKGSKSNPEDENQEFYSDVPEENVAEPLEEEDIYQCVE</sequence>
<feature type="compositionally biased region" description="Acidic residues" evidence="1">
    <location>
        <begin position="618"/>
        <end position="647"/>
    </location>
</feature>
<dbReference type="GO" id="GO:0050852">
    <property type="term" value="P:T cell receptor signaling pathway"/>
    <property type="evidence" value="ECO:0007669"/>
    <property type="project" value="TreeGrafter"/>
</dbReference>
<feature type="compositionally biased region" description="Basic and acidic residues" evidence="1">
    <location>
        <begin position="383"/>
        <end position="395"/>
    </location>
</feature>
<feature type="compositionally biased region" description="Basic and acidic residues" evidence="1">
    <location>
        <begin position="295"/>
        <end position="308"/>
    </location>
</feature>
<dbReference type="GO" id="GO:0072659">
    <property type="term" value="P:protein localization to plasma membrane"/>
    <property type="evidence" value="ECO:0007669"/>
    <property type="project" value="TreeGrafter"/>
</dbReference>
<dbReference type="InterPro" id="IPR036028">
    <property type="entry name" value="SH3-like_dom_sf"/>
</dbReference>
<proteinExistence type="predicted"/>
<gene>
    <name evidence="2" type="ORF">RRG08_002920</name>
</gene>
<accession>A0AAE1E232</accession>
<feature type="region of interest" description="Disordered" evidence="1">
    <location>
        <begin position="354"/>
        <end position="416"/>
    </location>
</feature>
<feature type="region of interest" description="Disordered" evidence="1">
    <location>
        <begin position="40"/>
        <end position="334"/>
    </location>
</feature>
<dbReference type="Gene3D" id="2.30.30.40">
    <property type="entry name" value="SH3 Domains"/>
    <property type="match status" value="1"/>
</dbReference>
<keyword evidence="3" id="KW-1185">Reference proteome</keyword>
<feature type="compositionally biased region" description="Acidic residues" evidence="1">
    <location>
        <begin position="404"/>
        <end position="416"/>
    </location>
</feature>
<feature type="compositionally biased region" description="Basic and acidic residues" evidence="1">
    <location>
        <begin position="456"/>
        <end position="499"/>
    </location>
</feature>
<name>A0AAE1E232_9GAST</name>
<dbReference type="GO" id="GO:0007229">
    <property type="term" value="P:integrin-mediated signaling pathway"/>
    <property type="evidence" value="ECO:0007669"/>
    <property type="project" value="InterPro"/>
</dbReference>
<evidence type="ECO:0000313" key="3">
    <source>
        <dbReference type="Proteomes" id="UP001283361"/>
    </source>
</evidence>
<dbReference type="SUPFAM" id="SSF50044">
    <property type="entry name" value="SH3-domain"/>
    <property type="match status" value="1"/>
</dbReference>
<dbReference type="InterPro" id="IPR043443">
    <property type="entry name" value="FYB1/2-like"/>
</dbReference>
<reference evidence="2" key="1">
    <citation type="journal article" date="2023" name="G3 (Bethesda)">
        <title>A reference genome for the long-term kleptoplast-retaining sea slug Elysia crispata morphotype clarki.</title>
        <authorList>
            <person name="Eastman K.E."/>
            <person name="Pendleton A.L."/>
            <person name="Shaikh M.A."/>
            <person name="Suttiyut T."/>
            <person name="Ogas R."/>
            <person name="Tomko P."/>
            <person name="Gavelis G."/>
            <person name="Widhalm J.R."/>
            <person name="Wisecaver J.H."/>
        </authorList>
    </citation>
    <scope>NUCLEOTIDE SEQUENCE</scope>
    <source>
        <strain evidence="2">ECLA1</strain>
    </source>
</reference>
<feature type="compositionally biased region" description="Basic and acidic residues" evidence="1">
    <location>
        <begin position="601"/>
        <end position="610"/>
    </location>
</feature>
<evidence type="ECO:0000256" key="1">
    <source>
        <dbReference type="SAM" id="MobiDB-lite"/>
    </source>
</evidence>
<feature type="compositionally biased region" description="Low complexity" evidence="1">
    <location>
        <begin position="213"/>
        <end position="235"/>
    </location>
</feature>
<dbReference type="PANTHER" id="PTHR16830">
    <property type="entry name" value="SH2 CONTAINING ADAPTOR PRAM-1 RELATED"/>
    <property type="match status" value="1"/>
</dbReference>
<feature type="region of interest" description="Disordered" evidence="1">
    <location>
        <begin position="430"/>
        <end position="505"/>
    </location>
</feature>
<dbReference type="EMBL" id="JAWDGP010001468">
    <property type="protein sequence ID" value="KAK3791564.1"/>
    <property type="molecule type" value="Genomic_DNA"/>
</dbReference>
<dbReference type="Proteomes" id="UP001283361">
    <property type="component" value="Unassembled WGS sequence"/>
</dbReference>
<comment type="caution">
    <text evidence="2">The sequence shown here is derived from an EMBL/GenBank/DDBJ whole genome shotgun (WGS) entry which is preliminary data.</text>
</comment>
<feature type="compositionally biased region" description="Acidic residues" evidence="1">
    <location>
        <begin position="364"/>
        <end position="373"/>
    </location>
</feature>
<feature type="region of interest" description="Disordered" evidence="1">
    <location>
        <begin position="601"/>
        <end position="647"/>
    </location>
</feature>
<dbReference type="AlphaFoldDB" id="A0AAE1E232"/>
<feature type="compositionally biased region" description="Acidic residues" evidence="1">
    <location>
        <begin position="440"/>
        <end position="453"/>
    </location>
</feature>